<dbReference type="GO" id="GO:0120159">
    <property type="term" value="F:rRNA pseudouridine synthase activity"/>
    <property type="evidence" value="ECO:0007669"/>
    <property type="project" value="UniProtKB-ARBA"/>
</dbReference>
<evidence type="ECO:0000256" key="5">
    <source>
        <dbReference type="RuleBase" id="RU003887"/>
    </source>
</evidence>
<dbReference type="SUPFAM" id="SSF55174">
    <property type="entry name" value="Alpha-L RNA-binding motif"/>
    <property type="match status" value="1"/>
</dbReference>
<dbReference type="InterPro" id="IPR020094">
    <property type="entry name" value="TruA/RsuA/RluB/E/F_N"/>
</dbReference>
<evidence type="ECO:0000256" key="3">
    <source>
        <dbReference type="ARBA" id="ARBA00023235"/>
    </source>
</evidence>
<dbReference type="InterPro" id="IPR042092">
    <property type="entry name" value="PsdUridine_s_RsuA/RluB/E/F_cat"/>
</dbReference>
<dbReference type="EMBL" id="JXRP01000020">
    <property type="protein sequence ID" value="KIL43912.1"/>
    <property type="molecule type" value="Genomic_DNA"/>
</dbReference>
<dbReference type="Gene3D" id="3.10.290.10">
    <property type="entry name" value="RNA-binding S4 domain"/>
    <property type="match status" value="1"/>
</dbReference>
<dbReference type="RefSeq" id="WP_041090862.1">
    <property type="nucleotide sequence ID" value="NZ_JXRP01000020.1"/>
</dbReference>
<dbReference type="Proteomes" id="UP000031938">
    <property type="component" value="Unassembled WGS sequence"/>
</dbReference>
<dbReference type="InterPro" id="IPR002942">
    <property type="entry name" value="S4_RNA-bd"/>
</dbReference>
<dbReference type="SUPFAM" id="SSF55120">
    <property type="entry name" value="Pseudouridine synthase"/>
    <property type="match status" value="1"/>
</dbReference>
<dbReference type="PANTHER" id="PTHR47683">
    <property type="entry name" value="PSEUDOURIDINE SYNTHASE FAMILY PROTEIN-RELATED"/>
    <property type="match status" value="1"/>
</dbReference>
<dbReference type="STRING" id="889306.KP78_37360"/>
<dbReference type="InterPro" id="IPR018496">
    <property type="entry name" value="PsdUridine_synth_RsuA/RluB_CS"/>
</dbReference>
<evidence type="ECO:0000313" key="7">
    <source>
        <dbReference type="EMBL" id="KIL43912.1"/>
    </source>
</evidence>
<dbReference type="Pfam" id="PF01479">
    <property type="entry name" value="S4"/>
    <property type="match status" value="1"/>
</dbReference>
<name>A0A0C2V4F6_9BACL</name>
<dbReference type="GO" id="GO:0003723">
    <property type="term" value="F:RNA binding"/>
    <property type="evidence" value="ECO:0007669"/>
    <property type="project" value="UniProtKB-KW"/>
</dbReference>
<dbReference type="InterPro" id="IPR006145">
    <property type="entry name" value="PsdUridine_synth_RsuA/RluA"/>
</dbReference>
<comment type="similarity">
    <text evidence="1 5">Belongs to the pseudouridine synthase RsuA family.</text>
</comment>
<sequence length="237" mass="26482">MRLDKLLANMGYGSRKEMKKLLRSGAVTVNGSTVKDGKTQVVPENEDVFVLGEKVEYRDFIYLLMNKPQGIISATEDRLLETVIDLLAPDYQVFKPFPVGRLDKDTEGLLVLTNDGQLAHELLSPKKHVPKTYFARISGVVTDEDRAAFKKGVTLDDGYETKPGELVILSSDEISEIELTITEGKFHQVKRMFEAVGKEVTYLKRISMGSLLLDPALSLGEYRELTEEELAALTKAQ</sequence>
<dbReference type="PANTHER" id="PTHR47683:SF4">
    <property type="entry name" value="PSEUDOURIDINE SYNTHASE"/>
    <property type="match status" value="1"/>
</dbReference>
<dbReference type="CDD" id="cd02553">
    <property type="entry name" value="PseudoU_synth_RsuA"/>
    <property type="match status" value="1"/>
</dbReference>
<comment type="caution">
    <text evidence="7">The sequence shown here is derived from an EMBL/GenBank/DDBJ whole genome shotgun (WGS) entry which is preliminary data.</text>
</comment>
<evidence type="ECO:0000256" key="2">
    <source>
        <dbReference type="ARBA" id="ARBA00022884"/>
    </source>
</evidence>
<reference evidence="7 8" key="1">
    <citation type="submission" date="2015-01" db="EMBL/GenBank/DDBJ databases">
        <title>Genome sequencing of Jeotgalibacillus soli.</title>
        <authorList>
            <person name="Goh K.M."/>
            <person name="Chan K.-G."/>
            <person name="Yaakop A.S."/>
            <person name="Ee R."/>
            <person name="Gan H.M."/>
            <person name="Chan C.S."/>
        </authorList>
    </citation>
    <scope>NUCLEOTIDE SEQUENCE [LARGE SCALE GENOMIC DNA]</scope>
    <source>
        <strain evidence="7 8">P9</strain>
    </source>
</reference>
<protein>
    <recommendedName>
        <fullName evidence="5">Pseudouridine synthase</fullName>
        <ecNumber evidence="5">5.4.99.-</ecNumber>
    </recommendedName>
</protein>
<organism evidence="7 8">
    <name type="scientific">Jeotgalibacillus soli</name>
    <dbReference type="NCBI Taxonomy" id="889306"/>
    <lineage>
        <taxon>Bacteria</taxon>
        <taxon>Bacillati</taxon>
        <taxon>Bacillota</taxon>
        <taxon>Bacilli</taxon>
        <taxon>Bacillales</taxon>
        <taxon>Caryophanaceae</taxon>
        <taxon>Jeotgalibacillus</taxon>
    </lineage>
</organism>
<keyword evidence="2 4" id="KW-0694">RNA-binding</keyword>
<dbReference type="InterPro" id="IPR020103">
    <property type="entry name" value="PsdUridine_synth_cat_dom_sf"/>
</dbReference>
<dbReference type="Gene3D" id="3.30.70.1560">
    <property type="entry name" value="Alpha-L RNA-binding motif"/>
    <property type="match status" value="1"/>
</dbReference>
<dbReference type="EC" id="5.4.99.-" evidence="5"/>
<dbReference type="CDD" id="cd00165">
    <property type="entry name" value="S4"/>
    <property type="match status" value="1"/>
</dbReference>
<dbReference type="PROSITE" id="PS01149">
    <property type="entry name" value="PSI_RSU"/>
    <property type="match status" value="1"/>
</dbReference>
<dbReference type="OrthoDB" id="9807213at2"/>
<dbReference type="FunFam" id="3.30.70.1560:FF:000001">
    <property type="entry name" value="Pseudouridine synthase"/>
    <property type="match status" value="1"/>
</dbReference>
<proteinExistence type="inferred from homology"/>
<dbReference type="GO" id="GO:0000455">
    <property type="term" value="P:enzyme-directed rRNA pseudouridine synthesis"/>
    <property type="evidence" value="ECO:0007669"/>
    <property type="project" value="UniProtKB-ARBA"/>
</dbReference>
<accession>A0A0C2V4F6</accession>
<dbReference type="InterPro" id="IPR050343">
    <property type="entry name" value="RsuA_PseudoU_synthase"/>
</dbReference>
<dbReference type="NCBIfam" id="TIGR00093">
    <property type="entry name" value="pseudouridine synthase"/>
    <property type="match status" value="1"/>
</dbReference>
<dbReference type="Pfam" id="PF00849">
    <property type="entry name" value="PseudoU_synth_2"/>
    <property type="match status" value="1"/>
</dbReference>
<dbReference type="InterPro" id="IPR000748">
    <property type="entry name" value="PsdUridine_synth_RsuA/RluB/E/F"/>
</dbReference>
<evidence type="ECO:0000256" key="4">
    <source>
        <dbReference type="PROSITE-ProRule" id="PRU00182"/>
    </source>
</evidence>
<dbReference type="FunFam" id="3.10.290.10:FF:000003">
    <property type="entry name" value="Pseudouridine synthase"/>
    <property type="match status" value="1"/>
</dbReference>
<keyword evidence="8" id="KW-1185">Reference proteome</keyword>
<evidence type="ECO:0000256" key="1">
    <source>
        <dbReference type="ARBA" id="ARBA00008348"/>
    </source>
</evidence>
<dbReference type="SMART" id="SM00363">
    <property type="entry name" value="S4"/>
    <property type="match status" value="1"/>
</dbReference>
<evidence type="ECO:0000313" key="8">
    <source>
        <dbReference type="Proteomes" id="UP000031938"/>
    </source>
</evidence>
<gene>
    <name evidence="7" type="ORF">KP78_37360</name>
</gene>
<evidence type="ECO:0000259" key="6">
    <source>
        <dbReference type="SMART" id="SM00363"/>
    </source>
</evidence>
<dbReference type="PROSITE" id="PS50889">
    <property type="entry name" value="S4"/>
    <property type="match status" value="1"/>
</dbReference>
<dbReference type="Gene3D" id="3.30.70.580">
    <property type="entry name" value="Pseudouridine synthase I, catalytic domain, N-terminal subdomain"/>
    <property type="match status" value="1"/>
</dbReference>
<dbReference type="InterPro" id="IPR036986">
    <property type="entry name" value="S4_RNA-bd_sf"/>
</dbReference>
<dbReference type="AlphaFoldDB" id="A0A0C2V4F6"/>
<feature type="domain" description="RNA-binding S4" evidence="6">
    <location>
        <begin position="1"/>
        <end position="59"/>
    </location>
</feature>
<dbReference type="PATRIC" id="fig|889306.3.peg.3752"/>
<dbReference type="GO" id="GO:0005829">
    <property type="term" value="C:cytosol"/>
    <property type="evidence" value="ECO:0007669"/>
    <property type="project" value="UniProtKB-ARBA"/>
</dbReference>
<keyword evidence="3 5" id="KW-0413">Isomerase</keyword>